<evidence type="ECO:0000313" key="3">
    <source>
        <dbReference type="Proteomes" id="UP001565220"/>
    </source>
</evidence>
<gene>
    <name evidence="2" type="ORF">AB8S09_06910</name>
</gene>
<organism evidence="2 3">
    <name type="scientific">Clostridium lapidicellarium</name>
    <dbReference type="NCBI Taxonomy" id="3240931"/>
    <lineage>
        <taxon>Bacteria</taxon>
        <taxon>Bacillati</taxon>
        <taxon>Bacillota</taxon>
        <taxon>Clostridia</taxon>
        <taxon>Eubacteriales</taxon>
        <taxon>Clostridiaceae</taxon>
        <taxon>Clostridium</taxon>
    </lineage>
</organism>
<evidence type="ECO:0008006" key="4">
    <source>
        <dbReference type="Google" id="ProtNLM"/>
    </source>
</evidence>
<proteinExistence type="predicted"/>
<dbReference type="RefSeq" id="WP_369868774.1">
    <property type="nucleotide sequence ID" value="NZ_JBGFFE010000007.1"/>
</dbReference>
<evidence type="ECO:0000256" key="1">
    <source>
        <dbReference type="SAM" id="Coils"/>
    </source>
</evidence>
<comment type="caution">
    <text evidence="2">The sequence shown here is derived from an EMBL/GenBank/DDBJ whole genome shotgun (WGS) entry which is preliminary data.</text>
</comment>
<name>A0ABV4DY28_9CLOT</name>
<dbReference type="EMBL" id="JBGFFE010000007">
    <property type="protein sequence ID" value="MEY8763370.1"/>
    <property type="molecule type" value="Genomic_DNA"/>
</dbReference>
<feature type="coiled-coil region" evidence="1">
    <location>
        <begin position="214"/>
        <end position="249"/>
    </location>
</feature>
<keyword evidence="1" id="KW-0175">Coiled coil</keyword>
<protein>
    <recommendedName>
        <fullName evidence="4">HNH endonuclease</fullName>
    </recommendedName>
</protein>
<sequence>MRIITNTEILYSALGKPDIKDLESIDTNCLICGKHTKEGAKAKKVLSSNFTNWGDCKDRSSQYICKECAGTIKAREVRVNSFVADANNLYLLKKNDIENYLFNLGKYVTGEFVVGITQSFKKHNSFRCKVNSNPKRYFIREEDREYVFDVDKLKRVYEYLNDAYLQFSKDELQTGNYKMISIEQFGLEKFATYEDLFSQYRGSAQFDLLIYMMNSEKRNEYVKAKQKAQKEEKARLKALEKEKKKAAKTKQISLF</sequence>
<evidence type="ECO:0000313" key="2">
    <source>
        <dbReference type="EMBL" id="MEY8763370.1"/>
    </source>
</evidence>
<keyword evidence="3" id="KW-1185">Reference proteome</keyword>
<dbReference type="Proteomes" id="UP001565220">
    <property type="component" value="Unassembled WGS sequence"/>
</dbReference>
<accession>A0ABV4DY28</accession>
<reference evidence="2 3" key="1">
    <citation type="submission" date="2024-08" db="EMBL/GenBank/DDBJ databases">
        <title>Clostridium lapicellarii sp. nov., and Clostridium renhuaiense sp. nov., two species isolated from the mud in a fermentation cellar used for producing sauce-flavour Chinese liquors.</title>
        <authorList>
            <person name="Yang F."/>
            <person name="Wang H."/>
            <person name="Chen L.Q."/>
            <person name="Zhou N."/>
            <person name="Lu J.J."/>
            <person name="Pu X.X."/>
            <person name="Wan B."/>
            <person name="Wang L."/>
            <person name="Liu S.J."/>
        </authorList>
    </citation>
    <scope>NUCLEOTIDE SEQUENCE [LARGE SCALE GENOMIC DNA]</scope>
    <source>
        <strain evidence="2 3">MT-113</strain>
    </source>
</reference>